<organism evidence="5 6">
    <name type="scientific">Kribbella soli</name>
    <dbReference type="NCBI Taxonomy" id="1124743"/>
    <lineage>
        <taxon>Bacteria</taxon>
        <taxon>Bacillati</taxon>
        <taxon>Actinomycetota</taxon>
        <taxon>Actinomycetes</taxon>
        <taxon>Propionibacteriales</taxon>
        <taxon>Kribbellaceae</taxon>
        <taxon>Kribbella</taxon>
    </lineage>
</organism>
<protein>
    <submittedName>
        <fullName evidence="5">GNAT family N-acetyltransferase</fullName>
    </submittedName>
</protein>
<dbReference type="PRINTS" id="PR00502">
    <property type="entry name" value="NUDIXFAMILY"/>
</dbReference>
<proteinExistence type="inferred from homology"/>
<keyword evidence="5" id="KW-0808">Transferase</keyword>
<dbReference type="RefSeq" id="WP_131336913.1">
    <property type="nucleotide sequence ID" value="NZ_SJJZ01000001.1"/>
</dbReference>
<evidence type="ECO:0000256" key="2">
    <source>
        <dbReference type="ARBA" id="ARBA00022801"/>
    </source>
</evidence>
<dbReference type="InterPro" id="IPR000182">
    <property type="entry name" value="GNAT_dom"/>
</dbReference>
<dbReference type="AlphaFoldDB" id="A0A4R0HKC6"/>
<evidence type="ECO:0000256" key="3">
    <source>
        <dbReference type="RuleBase" id="RU003476"/>
    </source>
</evidence>
<dbReference type="InterPro" id="IPR015797">
    <property type="entry name" value="NUDIX_hydrolase-like_dom_sf"/>
</dbReference>
<dbReference type="GO" id="GO:0016787">
    <property type="term" value="F:hydrolase activity"/>
    <property type="evidence" value="ECO:0007669"/>
    <property type="project" value="UniProtKB-KW"/>
</dbReference>
<dbReference type="Proteomes" id="UP000292346">
    <property type="component" value="Unassembled WGS sequence"/>
</dbReference>
<dbReference type="InterPro" id="IPR016181">
    <property type="entry name" value="Acyl_CoA_acyltransferase"/>
</dbReference>
<dbReference type="Pfam" id="PF00293">
    <property type="entry name" value="NUDIX"/>
    <property type="match status" value="1"/>
</dbReference>
<dbReference type="PROSITE" id="PS51462">
    <property type="entry name" value="NUDIX"/>
    <property type="match status" value="1"/>
</dbReference>
<evidence type="ECO:0000259" key="4">
    <source>
        <dbReference type="PROSITE" id="PS51462"/>
    </source>
</evidence>
<dbReference type="Pfam" id="PF13302">
    <property type="entry name" value="Acetyltransf_3"/>
    <property type="match status" value="1"/>
</dbReference>
<dbReference type="CDD" id="cd02883">
    <property type="entry name" value="NUDIX_Hydrolase"/>
    <property type="match status" value="1"/>
</dbReference>
<sequence length="372" mass="40750">MRAVDCVGALIRDEQHRVYLQRRTADRRLLPGIWDIVGGHLEAGETPEEALAREVEEETGWKVRDIVWTVADWEWEWEGRVRREVDYLVTVDGDLTRPRLEAGKHDASAWAGPGDLDLLMANRTDGDRRLRELVAHVVRTRFTDRLRLEPITGPNGVLPGHEADLVRLYADPWVARWYDGSWSPEEAAARAVEQQTGWDRDSVGKWIAYERSTGALAGRGGMSRIPAGTPTAEAIAALVGPDWTGLELGWALVESARGRGLATEIGRAGLEYAFNTLNATSVIALTEQVNTASQAVMKRLGMQYAGEIHAEGWAAGKPDVQPDAPFAVYVANPAVRRQEVDEGASGLEVEVGITATAWAGTERACSGPEADI</sequence>
<dbReference type="PANTHER" id="PTHR43792">
    <property type="entry name" value="GNAT FAMILY, PUTATIVE (AFU_ORTHOLOGUE AFUA_3G00765)-RELATED-RELATED"/>
    <property type="match status" value="1"/>
</dbReference>
<gene>
    <name evidence="5" type="ORF">E0H45_11700</name>
</gene>
<keyword evidence="2 3" id="KW-0378">Hydrolase</keyword>
<accession>A0A4R0HKC6</accession>
<comment type="caution">
    <text evidence="5">The sequence shown here is derived from an EMBL/GenBank/DDBJ whole genome shotgun (WGS) entry which is preliminary data.</text>
</comment>
<dbReference type="PROSITE" id="PS00893">
    <property type="entry name" value="NUDIX_BOX"/>
    <property type="match status" value="1"/>
</dbReference>
<feature type="domain" description="Nudix hydrolase" evidence="4">
    <location>
        <begin position="2"/>
        <end position="134"/>
    </location>
</feature>
<dbReference type="InterPro" id="IPR020084">
    <property type="entry name" value="NUDIX_hydrolase_CS"/>
</dbReference>
<dbReference type="Gene3D" id="3.40.630.30">
    <property type="match status" value="1"/>
</dbReference>
<dbReference type="EMBL" id="SJJZ01000001">
    <property type="protein sequence ID" value="TCC11867.1"/>
    <property type="molecule type" value="Genomic_DNA"/>
</dbReference>
<dbReference type="OrthoDB" id="3533156at2"/>
<keyword evidence="6" id="KW-1185">Reference proteome</keyword>
<evidence type="ECO:0000256" key="1">
    <source>
        <dbReference type="ARBA" id="ARBA00005582"/>
    </source>
</evidence>
<dbReference type="Gene3D" id="3.90.79.10">
    <property type="entry name" value="Nucleoside Triphosphate Pyrophosphohydrolase"/>
    <property type="match status" value="1"/>
</dbReference>
<dbReference type="SUPFAM" id="SSF55811">
    <property type="entry name" value="Nudix"/>
    <property type="match status" value="1"/>
</dbReference>
<reference evidence="5 6" key="1">
    <citation type="submission" date="2019-02" db="EMBL/GenBank/DDBJ databases">
        <title>Kribbella capetownensis sp. nov. and Kribbella speibonae sp. nov., isolated from soil.</title>
        <authorList>
            <person name="Curtis S.M."/>
            <person name="Norton I."/>
            <person name="Everest G.J."/>
            <person name="Meyers P.R."/>
        </authorList>
    </citation>
    <scope>NUCLEOTIDE SEQUENCE [LARGE SCALE GENOMIC DNA]</scope>
    <source>
        <strain evidence="5 6">KCTC 29219</strain>
    </source>
</reference>
<dbReference type="InterPro" id="IPR051531">
    <property type="entry name" value="N-acetyltransferase"/>
</dbReference>
<dbReference type="PANTHER" id="PTHR43792:SF1">
    <property type="entry name" value="N-ACETYLTRANSFERASE DOMAIN-CONTAINING PROTEIN"/>
    <property type="match status" value="1"/>
</dbReference>
<dbReference type="SUPFAM" id="SSF55729">
    <property type="entry name" value="Acyl-CoA N-acyltransferases (Nat)"/>
    <property type="match status" value="1"/>
</dbReference>
<evidence type="ECO:0000313" key="6">
    <source>
        <dbReference type="Proteomes" id="UP000292346"/>
    </source>
</evidence>
<evidence type="ECO:0000313" key="5">
    <source>
        <dbReference type="EMBL" id="TCC11867.1"/>
    </source>
</evidence>
<dbReference type="InterPro" id="IPR000086">
    <property type="entry name" value="NUDIX_hydrolase_dom"/>
</dbReference>
<dbReference type="GO" id="GO:0016747">
    <property type="term" value="F:acyltransferase activity, transferring groups other than amino-acyl groups"/>
    <property type="evidence" value="ECO:0007669"/>
    <property type="project" value="InterPro"/>
</dbReference>
<comment type="similarity">
    <text evidence="1 3">Belongs to the Nudix hydrolase family.</text>
</comment>
<dbReference type="InterPro" id="IPR020476">
    <property type="entry name" value="Nudix_hydrolase"/>
</dbReference>
<name>A0A4R0HKC6_9ACTN</name>